<comment type="caution">
    <text evidence="5">The sequence shown here is derived from an EMBL/GenBank/DDBJ whole genome shotgun (WGS) entry which is preliminary data.</text>
</comment>
<dbReference type="CDD" id="cd14792">
    <property type="entry name" value="GH27"/>
    <property type="match status" value="1"/>
</dbReference>
<evidence type="ECO:0000313" key="5">
    <source>
        <dbReference type="EMBL" id="CAF4545835.1"/>
    </source>
</evidence>
<keyword evidence="3 4" id="KW-0326">Glycosidase</keyword>
<dbReference type="Proteomes" id="UP000663866">
    <property type="component" value="Unassembled WGS sequence"/>
</dbReference>
<protein>
    <recommendedName>
        <fullName evidence="4">Alpha-galactosidase</fullName>
        <ecNumber evidence="4">3.2.1.-</ecNumber>
    </recommendedName>
</protein>
<comment type="subunit">
    <text evidence="4">Homodimer.</text>
</comment>
<dbReference type="PANTHER" id="PTHR11452:SF75">
    <property type="entry name" value="ALPHA-GALACTOSIDASE MEL1"/>
    <property type="match status" value="1"/>
</dbReference>
<sequence>GRPGSLHYEIIDAKTYAAWGVDYLKYDNCNSDGTIPELRYPVMRDALNASGRPIFYSMCEWGVDKPALWAPNVGNSWRTTGDISDKWKSMLDNIDINNEFADKAGPGGWNDPDMLEVGNGGMTDSEYISHFSLWAISKA</sequence>
<dbReference type="InterPro" id="IPR017853">
    <property type="entry name" value="GH"/>
</dbReference>
<evidence type="ECO:0000256" key="3">
    <source>
        <dbReference type="ARBA" id="ARBA00023295"/>
    </source>
</evidence>
<dbReference type="SUPFAM" id="SSF51445">
    <property type="entry name" value="(Trans)glycosidases"/>
    <property type="match status" value="1"/>
</dbReference>
<evidence type="ECO:0000256" key="2">
    <source>
        <dbReference type="ARBA" id="ARBA00022801"/>
    </source>
</evidence>
<dbReference type="EMBL" id="CAJOBG010060277">
    <property type="protein sequence ID" value="CAF4545835.1"/>
    <property type="molecule type" value="Genomic_DNA"/>
</dbReference>
<accession>A0A820YDC7</accession>
<evidence type="ECO:0000313" key="6">
    <source>
        <dbReference type="Proteomes" id="UP000663866"/>
    </source>
</evidence>
<reference evidence="5" key="1">
    <citation type="submission" date="2021-02" db="EMBL/GenBank/DDBJ databases">
        <authorList>
            <person name="Nowell W R."/>
        </authorList>
    </citation>
    <scope>NUCLEOTIDE SEQUENCE</scope>
</reference>
<organism evidence="5 6">
    <name type="scientific">Rotaria magnacalcarata</name>
    <dbReference type="NCBI Taxonomy" id="392030"/>
    <lineage>
        <taxon>Eukaryota</taxon>
        <taxon>Metazoa</taxon>
        <taxon>Spiralia</taxon>
        <taxon>Gnathifera</taxon>
        <taxon>Rotifera</taxon>
        <taxon>Eurotatoria</taxon>
        <taxon>Bdelloidea</taxon>
        <taxon>Philodinida</taxon>
        <taxon>Philodinidae</taxon>
        <taxon>Rotaria</taxon>
    </lineage>
</organism>
<dbReference type="GO" id="GO:0004553">
    <property type="term" value="F:hydrolase activity, hydrolyzing O-glycosyl compounds"/>
    <property type="evidence" value="ECO:0007669"/>
    <property type="project" value="InterPro"/>
</dbReference>
<dbReference type="PRINTS" id="PR00740">
    <property type="entry name" value="GLHYDRLASE27"/>
</dbReference>
<dbReference type="InterPro" id="IPR013785">
    <property type="entry name" value="Aldolase_TIM"/>
</dbReference>
<name>A0A820YDC7_9BILA</name>
<feature type="non-terminal residue" evidence="5">
    <location>
        <position position="1"/>
    </location>
</feature>
<keyword evidence="6" id="KW-1185">Reference proteome</keyword>
<keyword evidence="2 4" id="KW-0378">Hydrolase</keyword>
<dbReference type="GO" id="GO:0005975">
    <property type="term" value="P:carbohydrate metabolic process"/>
    <property type="evidence" value="ECO:0007669"/>
    <property type="project" value="InterPro"/>
</dbReference>
<proteinExistence type="inferred from homology"/>
<dbReference type="InterPro" id="IPR002241">
    <property type="entry name" value="Glyco_hydro_27"/>
</dbReference>
<dbReference type="AlphaFoldDB" id="A0A820YDC7"/>
<gene>
    <name evidence="5" type="ORF">OVN521_LOCUS42981</name>
</gene>
<keyword evidence="4" id="KW-1015">Disulfide bond</keyword>
<feature type="non-terminal residue" evidence="5">
    <location>
        <position position="139"/>
    </location>
</feature>
<dbReference type="Pfam" id="PF16499">
    <property type="entry name" value="Melibiase_2"/>
    <property type="match status" value="1"/>
</dbReference>
<dbReference type="EC" id="3.2.1.-" evidence="4"/>
<dbReference type="PANTHER" id="PTHR11452">
    <property type="entry name" value="ALPHA-GALACTOSIDASE/ALPHA-N-ACETYLGALACTOSAMINIDASE"/>
    <property type="match status" value="1"/>
</dbReference>
<evidence type="ECO:0000256" key="4">
    <source>
        <dbReference type="RuleBase" id="RU361168"/>
    </source>
</evidence>
<evidence type="ECO:0000256" key="1">
    <source>
        <dbReference type="ARBA" id="ARBA00009743"/>
    </source>
</evidence>
<comment type="similarity">
    <text evidence="1 4">Belongs to the glycosyl hydrolase 27 family.</text>
</comment>
<dbReference type="Gene3D" id="3.20.20.70">
    <property type="entry name" value="Aldolase class I"/>
    <property type="match status" value="1"/>
</dbReference>